<dbReference type="GO" id="GO:0006508">
    <property type="term" value="P:proteolysis"/>
    <property type="evidence" value="ECO:0007669"/>
    <property type="project" value="UniProtKB-KW"/>
</dbReference>
<dbReference type="Pfam" id="PF04586">
    <property type="entry name" value="Peptidase_S78"/>
    <property type="match status" value="1"/>
</dbReference>
<dbReference type="Proteomes" id="UP000029585">
    <property type="component" value="Unassembled WGS sequence"/>
</dbReference>
<keyword evidence="1" id="KW-1188">Viral release from host cell</keyword>
<dbReference type="PATRIC" id="fig|742738.3.peg.1412"/>
<proteinExistence type="predicted"/>
<accession>A0A096B9R0</accession>
<reference evidence="5 6" key="1">
    <citation type="submission" date="2011-08" db="EMBL/GenBank/DDBJ databases">
        <title>The Genome Sequence of Clostridium orbiscindens 1_3_50AFAA.</title>
        <authorList>
            <consortium name="The Broad Institute Genome Sequencing Platform"/>
            <person name="Earl A."/>
            <person name="Ward D."/>
            <person name="Feldgarden M."/>
            <person name="Gevers D."/>
            <person name="Daigneault M."/>
            <person name="Strauss J."/>
            <person name="Allen-Vercoe E."/>
            <person name="Young S.K."/>
            <person name="Zeng Q."/>
            <person name="Gargeya S."/>
            <person name="Fitzgerald M."/>
            <person name="Haas B."/>
            <person name="Abouelleil A."/>
            <person name="Alvarado L."/>
            <person name="Arachchi H.M."/>
            <person name="Berlin A."/>
            <person name="Brown A."/>
            <person name="Chapman S.B."/>
            <person name="Chen Z."/>
            <person name="Dunbar C."/>
            <person name="Freedman E."/>
            <person name="Gearin G."/>
            <person name="Gellesch M."/>
            <person name="Goldberg J."/>
            <person name="Griggs A."/>
            <person name="Gujja S."/>
            <person name="Heiman D."/>
            <person name="Howarth C."/>
            <person name="Larson L."/>
            <person name="Lui A."/>
            <person name="MacDonald P.J.P."/>
            <person name="Montmayeur A."/>
            <person name="Murphy C."/>
            <person name="Neiman D."/>
            <person name="Pearson M."/>
            <person name="Priest M."/>
            <person name="Roberts A."/>
            <person name="Saif S."/>
            <person name="Shea T."/>
            <person name="Shenoy N."/>
            <person name="Sisk P."/>
            <person name="Stolte C."/>
            <person name="Sykes S."/>
            <person name="Wortman J."/>
            <person name="Nusbaum C."/>
            <person name="Birren B."/>
        </authorList>
    </citation>
    <scope>NUCLEOTIDE SEQUENCE [LARGE SCALE GENOMIC DNA]</scope>
    <source>
        <strain evidence="5 6">1_3_50AFAA</strain>
    </source>
</reference>
<dbReference type="GO" id="GO:0008233">
    <property type="term" value="F:peptidase activity"/>
    <property type="evidence" value="ECO:0007669"/>
    <property type="project" value="UniProtKB-KW"/>
</dbReference>
<name>A0A096B9R0_FLAPL</name>
<keyword evidence="6" id="KW-1185">Reference proteome</keyword>
<dbReference type="RefSeq" id="WP_070103799.1">
    <property type="nucleotide sequence ID" value="NZ_KN174162.1"/>
</dbReference>
<feature type="domain" description="Prohead serine protease" evidence="4">
    <location>
        <begin position="3"/>
        <end position="153"/>
    </location>
</feature>
<evidence type="ECO:0000313" key="6">
    <source>
        <dbReference type="Proteomes" id="UP000029585"/>
    </source>
</evidence>
<keyword evidence="3" id="KW-0378">Hydrolase</keyword>
<keyword evidence="2" id="KW-0645">Protease</keyword>
<gene>
    <name evidence="5" type="ORF">HMPREF9460_01365</name>
</gene>
<dbReference type="HOGENOM" id="CLU_097078_1_0_9"/>
<dbReference type="AlphaFoldDB" id="A0A096B9R0"/>
<evidence type="ECO:0000259" key="4">
    <source>
        <dbReference type="Pfam" id="PF04586"/>
    </source>
</evidence>
<evidence type="ECO:0000313" key="5">
    <source>
        <dbReference type="EMBL" id="KGF56163.1"/>
    </source>
</evidence>
<evidence type="ECO:0000256" key="3">
    <source>
        <dbReference type="ARBA" id="ARBA00022801"/>
    </source>
</evidence>
<dbReference type="NCBIfam" id="TIGR01543">
    <property type="entry name" value="proheadase_HK97"/>
    <property type="match status" value="1"/>
</dbReference>
<dbReference type="EMBL" id="ADLO01000047">
    <property type="protein sequence ID" value="KGF56163.1"/>
    <property type="molecule type" value="Genomic_DNA"/>
</dbReference>
<evidence type="ECO:0000256" key="2">
    <source>
        <dbReference type="ARBA" id="ARBA00022670"/>
    </source>
</evidence>
<dbReference type="eggNOG" id="COG3740">
    <property type="taxonomic scope" value="Bacteria"/>
</dbReference>
<sequence length="213" mass="24606">MQVEIRADRKSMVVRGYVNVVGRDSRVLHDKQGPYIEQIMPGAFAKALSAGAPVELRWDHKKTLGSTANQDELELREDNIGLRAHAVVTDEEVIAAADRKELRGWSFGFVKQKDHWKVDEEDTRRRFVDELELREVSILDKTPAYIATSIETREDGDILVEFRMDEPLEDSVDYIRQTERTVETKETTMSPSDESAMFCVQKTIEIYKMKRRL</sequence>
<comment type="caution">
    <text evidence="5">The sequence shown here is derived from an EMBL/GenBank/DDBJ whole genome shotgun (WGS) entry which is preliminary data.</text>
</comment>
<dbReference type="InterPro" id="IPR006433">
    <property type="entry name" value="Prohead_protease"/>
</dbReference>
<dbReference type="InterPro" id="IPR054613">
    <property type="entry name" value="Peptidase_S78_dom"/>
</dbReference>
<organism evidence="5 6">
    <name type="scientific">Flavonifractor plautii 1_3_50AFAA</name>
    <dbReference type="NCBI Taxonomy" id="742738"/>
    <lineage>
        <taxon>Bacteria</taxon>
        <taxon>Bacillati</taxon>
        <taxon>Bacillota</taxon>
        <taxon>Clostridia</taxon>
        <taxon>Eubacteriales</taxon>
        <taxon>Oscillospiraceae</taxon>
        <taxon>Flavonifractor</taxon>
    </lineage>
</organism>
<protein>
    <recommendedName>
        <fullName evidence="4">Prohead serine protease domain-containing protein</fullName>
    </recommendedName>
</protein>
<evidence type="ECO:0000256" key="1">
    <source>
        <dbReference type="ARBA" id="ARBA00022612"/>
    </source>
</evidence>